<dbReference type="AlphaFoldDB" id="A0A8H5LPA0"/>
<reference evidence="3 4" key="1">
    <citation type="journal article" date="2020" name="ISME J.">
        <title>Uncovering the hidden diversity of litter-decomposition mechanisms in mushroom-forming fungi.</title>
        <authorList>
            <person name="Floudas D."/>
            <person name="Bentzer J."/>
            <person name="Ahren D."/>
            <person name="Johansson T."/>
            <person name="Persson P."/>
            <person name="Tunlid A."/>
        </authorList>
    </citation>
    <scope>NUCLEOTIDE SEQUENCE [LARGE SCALE GENOMIC DNA]</scope>
    <source>
        <strain evidence="3 4">CBS 291.85</strain>
    </source>
</reference>
<dbReference type="OrthoDB" id="3240817at2759"/>
<dbReference type="Gene3D" id="3.30.420.10">
    <property type="entry name" value="Ribonuclease H-like superfamily/Ribonuclease H"/>
    <property type="match status" value="1"/>
</dbReference>
<comment type="caution">
    <text evidence="3">The sequence shown here is derived from an EMBL/GenBank/DDBJ whole genome shotgun (WGS) entry which is preliminary data.</text>
</comment>
<evidence type="ECO:0000313" key="4">
    <source>
        <dbReference type="Proteomes" id="UP000559256"/>
    </source>
</evidence>
<evidence type="ECO:0000313" key="3">
    <source>
        <dbReference type="EMBL" id="KAF5364461.1"/>
    </source>
</evidence>
<dbReference type="Proteomes" id="UP000559256">
    <property type="component" value="Unassembled WGS sequence"/>
</dbReference>
<protein>
    <recommendedName>
        <fullName evidence="2">Reverse transcriptase domain-containing protein</fullName>
    </recommendedName>
</protein>
<feature type="compositionally biased region" description="Pro residues" evidence="1">
    <location>
        <begin position="42"/>
        <end position="52"/>
    </location>
</feature>
<sequence>MQFIKVKAHSGNDHNDNADQLAKTSCHLPLPVSGGPDDLSSVPPPPPFPLPSHGPTQPKVSMTFPLTQPSKPTAKHTFRKNSGYITNCVSLNDLYNCFKPRLNPPDLQSSHFNMDCLHKQNTRAHLQDHTSPPSCFPMLNSEVTVPDIKQVKSYLSLHPHSNTSGIDNSTYSLIMDLNNSNLCNLYCKVPTAWLITLLSALPKQGKDLSDANNYCAIVLESCFLKFGTLLVLHKLTNAAELSNLISLSQNGFHTGHRTHNNAFILCSLIEHTCKRNQTLFVAFVDISNTFPSTNHNGLWNCLKDLGLTGMYYDWLQNLYTDMCFHLVLGNTVSDDFVTGSGVLMGDPASPMLWNLYLSTFSLPNHPDNMVINGTCISHLEHANNMVIISTLASGLQRHINELQHWCYDNFLSLSPSKLEVMIFGNMCL</sequence>
<name>A0A8H5LPA0_9AGAR</name>
<dbReference type="PANTHER" id="PTHR47027">
    <property type="entry name" value="REVERSE TRANSCRIPTASE DOMAIN-CONTAINING PROTEIN"/>
    <property type="match status" value="1"/>
</dbReference>
<evidence type="ECO:0000256" key="1">
    <source>
        <dbReference type="SAM" id="MobiDB-lite"/>
    </source>
</evidence>
<gene>
    <name evidence="3" type="ORF">D9758_010702</name>
</gene>
<feature type="region of interest" description="Disordered" evidence="1">
    <location>
        <begin position="1"/>
        <end position="20"/>
    </location>
</feature>
<dbReference type="CDD" id="cd01650">
    <property type="entry name" value="RT_nLTR_like"/>
    <property type="match status" value="1"/>
</dbReference>
<evidence type="ECO:0000259" key="2">
    <source>
        <dbReference type="Pfam" id="PF00078"/>
    </source>
</evidence>
<organism evidence="3 4">
    <name type="scientific">Tetrapyrgos nigripes</name>
    <dbReference type="NCBI Taxonomy" id="182062"/>
    <lineage>
        <taxon>Eukaryota</taxon>
        <taxon>Fungi</taxon>
        <taxon>Dikarya</taxon>
        <taxon>Basidiomycota</taxon>
        <taxon>Agaricomycotina</taxon>
        <taxon>Agaricomycetes</taxon>
        <taxon>Agaricomycetidae</taxon>
        <taxon>Agaricales</taxon>
        <taxon>Marasmiineae</taxon>
        <taxon>Marasmiaceae</taxon>
        <taxon>Tetrapyrgos</taxon>
    </lineage>
</organism>
<keyword evidence="4" id="KW-1185">Reference proteome</keyword>
<dbReference type="PANTHER" id="PTHR47027:SF20">
    <property type="entry name" value="REVERSE TRANSCRIPTASE-LIKE PROTEIN WITH RNA-DIRECTED DNA POLYMERASE DOMAIN"/>
    <property type="match status" value="1"/>
</dbReference>
<accession>A0A8H5LPA0</accession>
<feature type="domain" description="Reverse transcriptase" evidence="2">
    <location>
        <begin position="231"/>
        <end position="421"/>
    </location>
</feature>
<dbReference type="InterPro" id="IPR036397">
    <property type="entry name" value="RNaseH_sf"/>
</dbReference>
<dbReference type="GO" id="GO:0003676">
    <property type="term" value="F:nucleic acid binding"/>
    <property type="evidence" value="ECO:0007669"/>
    <property type="project" value="InterPro"/>
</dbReference>
<dbReference type="InterPro" id="IPR000477">
    <property type="entry name" value="RT_dom"/>
</dbReference>
<feature type="region of interest" description="Disordered" evidence="1">
    <location>
        <begin position="26"/>
        <end position="60"/>
    </location>
</feature>
<dbReference type="Pfam" id="PF00078">
    <property type="entry name" value="RVT_1"/>
    <property type="match status" value="1"/>
</dbReference>
<dbReference type="EMBL" id="JAACJM010000033">
    <property type="protein sequence ID" value="KAF5364461.1"/>
    <property type="molecule type" value="Genomic_DNA"/>
</dbReference>
<proteinExistence type="predicted"/>